<feature type="transmembrane region" description="Helical" evidence="10">
    <location>
        <begin position="337"/>
        <end position="356"/>
    </location>
</feature>
<feature type="transmembrane region" description="Helical" evidence="10">
    <location>
        <begin position="79"/>
        <end position="100"/>
    </location>
</feature>
<feature type="domain" description="Cation/H+ exchanger transmembrane" evidence="11">
    <location>
        <begin position="12"/>
        <end position="391"/>
    </location>
</feature>
<evidence type="ECO:0000256" key="4">
    <source>
        <dbReference type="ARBA" id="ARBA00022692"/>
    </source>
</evidence>
<keyword evidence="6" id="KW-0915">Sodium</keyword>
<evidence type="ECO:0000256" key="9">
    <source>
        <dbReference type="ARBA" id="ARBA00023201"/>
    </source>
</evidence>
<feature type="transmembrane region" description="Helical" evidence="10">
    <location>
        <begin position="186"/>
        <end position="204"/>
    </location>
</feature>
<dbReference type="InterPro" id="IPR038770">
    <property type="entry name" value="Na+/solute_symporter_sf"/>
</dbReference>
<dbReference type="STRING" id="1302659.I858_011475"/>
<dbReference type="Pfam" id="PF00999">
    <property type="entry name" value="Na_H_Exchanger"/>
    <property type="match status" value="1"/>
</dbReference>
<keyword evidence="2" id="KW-0813">Transport</keyword>
<keyword evidence="4 10" id="KW-0812">Transmembrane</keyword>
<dbReference type="GO" id="GO:0015386">
    <property type="term" value="F:potassium:proton antiporter activity"/>
    <property type="evidence" value="ECO:0007669"/>
    <property type="project" value="TreeGrafter"/>
</dbReference>
<evidence type="ECO:0000256" key="3">
    <source>
        <dbReference type="ARBA" id="ARBA00022475"/>
    </source>
</evidence>
<keyword evidence="5 10" id="KW-1133">Transmembrane helix</keyword>
<keyword evidence="8 10" id="KW-0472">Membrane</keyword>
<feature type="transmembrane region" description="Helical" evidence="10">
    <location>
        <begin position="368"/>
        <end position="387"/>
    </location>
</feature>
<keyword evidence="7" id="KW-0406">Ion transport</keyword>
<dbReference type="PANTHER" id="PTHR10110:SF86">
    <property type="entry name" value="SODIUM_HYDROGEN EXCHANGER 7"/>
    <property type="match status" value="1"/>
</dbReference>
<dbReference type="RefSeq" id="WP_049694686.1">
    <property type="nucleotide sequence ID" value="NZ_CP016540.2"/>
</dbReference>
<comment type="subcellular location">
    <subcellularLocation>
        <location evidence="1">Cell membrane</location>
        <topology evidence="1">Multi-pass membrane protein</topology>
    </subcellularLocation>
</comment>
<evidence type="ECO:0000256" key="10">
    <source>
        <dbReference type="SAM" id="Phobius"/>
    </source>
</evidence>
<evidence type="ECO:0000313" key="13">
    <source>
        <dbReference type="Proteomes" id="UP000053354"/>
    </source>
</evidence>
<evidence type="ECO:0000256" key="5">
    <source>
        <dbReference type="ARBA" id="ARBA00022989"/>
    </source>
</evidence>
<keyword evidence="9" id="KW-0739">Sodium transport</keyword>
<feature type="transmembrane region" description="Helical" evidence="10">
    <location>
        <begin position="54"/>
        <end position="73"/>
    </location>
</feature>
<proteinExistence type="predicted"/>
<dbReference type="EMBL" id="CP016540">
    <property type="protein sequence ID" value="ANU27605.1"/>
    <property type="molecule type" value="Genomic_DNA"/>
</dbReference>
<feature type="transmembrane region" description="Helical" evidence="10">
    <location>
        <begin position="216"/>
        <end position="232"/>
    </location>
</feature>
<feature type="transmembrane region" description="Helical" evidence="10">
    <location>
        <begin position="28"/>
        <end position="47"/>
    </location>
</feature>
<dbReference type="Gene3D" id="1.20.1530.20">
    <property type="match status" value="1"/>
</dbReference>
<evidence type="ECO:0000256" key="8">
    <source>
        <dbReference type="ARBA" id="ARBA00023136"/>
    </source>
</evidence>
<dbReference type="InterPro" id="IPR018422">
    <property type="entry name" value="Cation/H_exchanger_CPA1"/>
</dbReference>
<dbReference type="KEGG" id="pll:I858_011475"/>
<evidence type="ECO:0000259" key="11">
    <source>
        <dbReference type="Pfam" id="PF00999"/>
    </source>
</evidence>
<evidence type="ECO:0000256" key="1">
    <source>
        <dbReference type="ARBA" id="ARBA00004651"/>
    </source>
</evidence>
<gene>
    <name evidence="12" type="ORF">I858_011475</name>
</gene>
<dbReference type="AlphaFoldDB" id="A0A1B1S339"/>
<sequence length="397" mass="42609">MSAAVAMILLCIGYLVFTIDKKQENVPVPAVLVLIGIGLSFIPYFTGSSVPETLIYDVFLPGLLFVSAYQFSAKALRKNAGIIGLLSTVGLALTILLMGLTIYWIGGWFFSISLMGAFVAAAILAPTDPASVVSILKKSAPDKSIADIVDGESMINDGTSIVLFTVLSGMYLQSQTFSVLSVLGDFLYVSAGGVILGVGFGWLLSKAVHVTHHKDYQVMLSIILAYGTFQLAEGFGFSGVLATVSAGIMLSWEFSHTNKEDHYREALAGFWSVVEPSLLSLLFLLIGIEATQYLSWNNWLLAAFILFASIAVRFLIISGTFQLLAGRKHEAIWKKSLLISWSGIRGSMSVFLLLQLGVMSSGNGADDLISLSFSVVILSLIIQSLGIHPLSKLVGSN</sequence>
<feature type="transmembrane region" description="Helical" evidence="10">
    <location>
        <begin position="267"/>
        <end position="288"/>
    </location>
</feature>
<dbReference type="GO" id="GO:0005886">
    <property type="term" value="C:plasma membrane"/>
    <property type="evidence" value="ECO:0007669"/>
    <property type="project" value="UniProtKB-SubCell"/>
</dbReference>
<organism evidence="12 13">
    <name type="scientific">Planococcus versutus</name>
    <dbReference type="NCBI Taxonomy" id="1302659"/>
    <lineage>
        <taxon>Bacteria</taxon>
        <taxon>Bacillati</taxon>
        <taxon>Bacillota</taxon>
        <taxon>Bacilli</taxon>
        <taxon>Bacillales</taxon>
        <taxon>Caryophanaceae</taxon>
        <taxon>Planococcus</taxon>
    </lineage>
</organism>
<keyword evidence="3" id="KW-1003">Cell membrane</keyword>
<keyword evidence="13" id="KW-1185">Reference proteome</keyword>
<feature type="transmembrane region" description="Helical" evidence="10">
    <location>
        <begin position="300"/>
        <end position="325"/>
    </location>
</feature>
<evidence type="ECO:0000313" key="12">
    <source>
        <dbReference type="EMBL" id="ANU27605.1"/>
    </source>
</evidence>
<evidence type="ECO:0000256" key="6">
    <source>
        <dbReference type="ARBA" id="ARBA00023053"/>
    </source>
</evidence>
<protein>
    <submittedName>
        <fullName evidence="12">Sodium:proton antiporter</fullName>
    </submittedName>
</protein>
<feature type="transmembrane region" description="Helical" evidence="10">
    <location>
        <begin position="107"/>
        <end position="125"/>
    </location>
</feature>
<evidence type="ECO:0000256" key="2">
    <source>
        <dbReference type="ARBA" id="ARBA00022448"/>
    </source>
</evidence>
<accession>A0A1B1S339</accession>
<dbReference type="OrthoDB" id="9809206at2"/>
<dbReference type="GO" id="GO:0015385">
    <property type="term" value="F:sodium:proton antiporter activity"/>
    <property type="evidence" value="ECO:0007669"/>
    <property type="project" value="InterPro"/>
</dbReference>
<dbReference type="PANTHER" id="PTHR10110">
    <property type="entry name" value="SODIUM/HYDROGEN EXCHANGER"/>
    <property type="match status" value="1"/>
</dbReference>
<dbReference type="InterPro" id="IPR006153">
    <property type="entry name" value="Cation/H_exchanger_TM"/>
</dbReference>
<dbReference type="GO" id="GO:0098719">
    <property type="term" value="P:sodium ion import across plasma membrane"/>
    <property type="evidence" value="ECO:0007669"/>
    <property type="project" value="TreeGrafter"/>
</dbReference>
<name>A0A1B1S339_9BACL</name>
<evidence type="ECO:0000256" key="7">
    <source>
        <dbReference type="ARBA" id="ARBA00023065"/>
    </source>
</evidence>
<reference evidence="12" key="1">
    <citation type="submission" date="2016-10" db="EMBL/GenBank/DDBJ databases">
        <authorList>
            <person name="See-Too W.S."/>
        </authorList>
    </citation>
    <scope>NUCLEOTIDE SEQUENCE</scope>
    <source>
        <strain evidence="12">L10.15</strain>
    </source>
</reference>
<dbReference type="GO" id="GO:0051453">
    <property type="term" value="P:regulation of intracellular pH"/>
    <property type="evidence" value="ECO:0007669"/>
    <property type="project" value="TreeGrafter"/>
</dbReference>
<dbReference type="Proteomes" id="UP000053354">
    <property type="component" value="Chromosome"/>
</dbReference>